<dbReference type="Proteomes" id="UP001623600">
    <property type="component" value="Unassembled WGS sequence"/>
</dbReference>
<name>A0ABW8S9H2_9CLOT</name>
<dbReference type="Gene3D" id="3.30.2310.20">
    <property type="entry name" value="RelE-like"/>
    <property type="match status" value="1"/>
</dbReference>
<dbReference type="InterPro" id="IPR009614">
    <property type="entry name" value="YoeB_toxin"/>
</dbReference>
<dbReference type="Pfam" id="PF06769">
    <property type="entry name" value="YoeB_toxin"/>
    <property type="match status" value="1"/>
</dbReference>
<protein>
    <recommendedName>
        <fullName evidence="1">Endoribonuclease YoeB</fullName>
    </recommendedName>
</protein>
<dbReference type="SUPFAM" id="SSF143011">
    <property type="entry name" value="RelE-like"/>
    <property type="match status" value="1"/>
</dbReference>
<accession>A0ABW8S9H2</accession>
<organism evidence="2 3">
    <name type="scientific">Candidatus Clostridium helianthi</name>
    <dbReference type="NCBI Taxonomy" id="3381660"/>
    <lineage>
        <taxon>Bacteria</taxon>
        <taxon>Bacillati</taxon>
        <taxon>Bacillota</taxon>
        <taxon>Clostridia</taxon>
        <taxon>Eubacteriales</taxon>
        <taxon>Clostridiaceae</taxon>
        <taxon>Clostridium</taxon>
    </lineage>
</organism>
<evidence type="ECO:0000256" key="1">
    <source>
        <dbReference type="ARBA" id="ARBA00050056"/>
    </source>
</evidence>
<dbReference type="InterPro" id="IPR035093">
    <property type="entry name" value="RelE/ParE_toxin_dom_sf"/>
</dbReference>
<sequence>MINKVWSDEAFDDYIYWQSQDRKTLKRISQLIKDIERNASKAGGYKIRFVTISFFFMKI</sequence>
<gene>
    <name evidence="2" type="ORF">ACJDTP_20755</name>
</gene>
<dbReference type="EMBL" id="JBJIAB010000035">
    <property type="protein sequence ID" value="MFL0167503.1"/>
    <property type="molecule type" value="Genomic_DNA"/>
</dbReference>
<proteinExistence type="predicted"/>
<comment type="caution">
    <text evidence="2">The sequence shown here is derived from an EMBL/GenBank/DDBJ whole genome shotgun (WGS) entry which is preliminary data.</text>
</comment>
<evidence type="ECO:0000313" key="2">
    <source>
        <dbReference type="EMBL" id="MFL0167503.1"/>
    </source>
</evidence>
<reference evidence="2 3" key="1">
    <citation type="submission" date="2024-11" db="EMBL/GenBank/DDBJ databases">
        <authorList>
            <person name="Heng Y.C."/>
            <person name="Lim A.C.H."/>
            <person name="Lee J.K.Y."/>
            <person name="Kittelmann S."/>
        </authorList>
    </citation>
    <scope>NUCLEOTIDE SEQUENCE [LARGE SCALE GENOMIC DNA]</scope>
    <source>
        <strain evidence="2 3">WILCCON 0112</strain>
    </source>
</reference>
<keyword evidence="3" id="KW-1185">Reference proteome</keyword>
<evidence type="ECO:0000313" key="3">
    <source>
        <dbReference type="Proteomes" id="UP001623600"/>
    </source>
</evidence>